<name>A0A2M4C212_9DIPT</name>
<proteinExistence type="predicted"/>
<feature type="compositionally biased region" description="Polar residues" evidence="1">
    <location>
        <begin position="36"/>
        <end position="54"/>
    </location>
</feature>
<organism evidence="3">
    <name type="scientific">Anopheles marajoara</name>
    <dbReference type="NCBI Taxonomy" id="58244"/>
    <lineage>
        <taxon>Eukaryota</taxon>
        <taxon>Metazoa</taxon>
        <taxon>Ecdysozoa</taxon>
        <taxon>Arthropoda</taxon>
        <taxon>Hexapoda</taxon>
        <taxon>Insecta</taxon>
        <taxon>Pterygota</taxon>
        <taxon>Neoptera</taxon>
        <taxon>Endopterygota</taxon>
        <taxon>Diptera</taxon>
        <taxon>Nematocera</taxon>
        <taxon>Culicoidea</taxon>
        <taxon>Culicidae</taxon>
        <taxon>Anophelinae</taxon>
        <taxon>Anopheles</taxon>
    </lineage>
</organism>
<dbReference type="EMBL" id="GGFJ01010192">
    <property type="protein sequence ID" value="MBW59333.1"/>
    <property type="molecule type" value="Transcribed_RNA"/>
</dbReference>
<feature type="chain" id="PRO_5014934665" evidence="2">
    <location>
        <begin position="25"/>
        <end position="158"/>
    </location>
</feature>
<protein>
    <submittedName>
        <fullName evidence="3">Putative secreted protein</fullName>
    </submittedName>
</protein>
<feature type="region of interest" description="Disordered" evidence="1">
    <location>
        <begin position="32"/>
        <end position="62"/>
    </location>
</feature>
<reference evidence="3" key="1">
    <citation type="submission" date="2018-01" db="EMBL/GenBank/DDBJ databases">
        <title>An insight into the sialome of Amazonian anophelines.</title>
        <authorList>
            <person name="Ribeiro J.M."/>
            <person name="Scarpassa V."/>
            <person name="Calvo E."/>
        </authorList>
    </citation>
    <scope>NUCLEOTIDE SEQUENCE</scope>
    <source>
        <tissue evidence="3">Salivary glands</tissue>
    </source>
</reference>
<evidence type="ECO:0000256" key="2">
    <source>
        <dbReference type="SAM" id="SignalP"/>
    </source>
</evidence>
<keyword evidence="2" id="KW-0732">Signal</keyword>
<accession>A0A2M4C212</accession>
<evidence type="ECO:0000313" key="3">
    <source>
        <dbReference type="EMBL" id="MBW59333.1"/>
    </source>
</evidence>
<sequence length="158" mass="16751">MACRMVVCVPVATTLLLLLSLTLAAPTVHLGPPLEDSQTSTGPQGNGVQSSPDRNNAADRPYIEEPAWFTVTTSPIAGAGDASGQLTGRVDRMPVLPAQPATMRPYVAYFPVAPVHHRPHLPPGWPTYLPGVPAAFPIPPPNNHFCNQPSPASGYQLM</sequence>
<dbReference type="AlphaFoldDB" id="A0A2M4C212"/>
<evidence type="ECO:0000256" key="1">
    <source>
        <dbReference type="SAM" id="MobiDB-lite"/>
    </source>
</evidence>
<feature type="signal peptide" evidence="2">
    <location>
        <begin position="1"/>
        <end position="24"/>
    </location>
</feature>